<reference evidence="13" key="1">
    <citation type="journal article" date="2020" name="Microb. Genom.">
        <title>Genetic diversity of clinical and environmental Mucorales isolates obtained from an investigation of mucormycosis cases among solid organ transplant recipients.</title>
        <authorList>
            <person name="Nguyen M.H."/>
            <person name="Kaul D."/>
            <person name="Muto C."/>
            <person name="Cheng S.J."/>
            <person name="Richter R.A."/>
            <person name="Bruno V.M."/>
            <person name="Liu G."/>
            <person name="Beyhan S."/>
            <person name="Sundermann A.J."/>
            <person name="Mounaud S."/>
            <person name="Pasculle A.W."/>
            <person name="Nierman W.C."/>
            <person name="Driscoll E."/>
            <person name="Cumbie R."/>
            <person name="Clancy C.J."/>
            <person name="Dupont C.L."/>
        </authorList>
    </citation>
    <scope>NUCLEOTIDE SEQUENCE</scope>
    <source>
        <strain evidence="13">GL11</strain>
    </source>
</reference>
<evidence type="ECO:0000256" key="6">
    <source>
        <dbReference type="ARBA" id="ARBA00022853"/>
    </source>
</evidence>
<dbReference type="EMBL" id="JAANQT010000235">
    <property type="protein sequence ID" value="KAG1312940.1"/>
    <property type="molecule type" value="Genomic_DNA"/>
</dbReference>
<dbReference type="AlphaFoldDB" id="A0A9P6XFY3"/>
<dbReference type="PANTHER" id="PTHR10625">
    <property type="entry name" value="HISTONE DEACETYLASE HDAC1-RELATED"/>
    <property type="match status" value="1"/>
</dbReference>
<dbReference type="SUPFAM" id="SSF52768">
    <property type="entry name" value="Arginase/deacetylase"/>
    <property type="match status" value="1"/>
</dbReference>
<keyword evidence="6" id="KW-0156">Chromatin regulator</keyword>
<evidence type="ECO:0000256" key="10">
    <source>
        <dbReference type="ARBA" id="ARBA00048287"/>
    </source>
</evidence>
<evidence type="ECO:0000259" key="12">
    <source>
        <dbReference type="Pfam" id="PF00850"/>
    </source>
</evidence>
<evidence type="ECO:0000256" key="5">
    <source>
        <dbReference type="ARBA" id="ARBA00022801"/>
    </source>
</evidence>
<evidence type="ECO:0000256" key="4">
    <source>
        <dbReference type="ARBA" id="ARBA00022491"/>
    </source>
</evidence>
<evidence type="ECO:0000256" key="8">
    <source>
        <dbReference type="ARBA" id="ARBA00023163"/>
    </source>
</evidence>
<organism evidence="13 14">
    <name type="scientific">Rhizopus oryzae</name>
    <name type="common">Mucormycosis agent</name>
    <name type="synonym">Rhizopus arrhizus var. delemar</name>
    <dbReference type="NCBI Taxonomy" id="64495"/>
    <lineage>
        <taxon>Eukaryota</taxon>
        <taxon>Fungi</taxon>
        <taxon>Fungi incertae sedis</taxon>
        <taxon>Mucoromycota</taxon>
        <taxon>Mucoromycotina</taxon>
        <taxon>Mucoromycetes</taxon>
        <taxon>Mucorales</taxon>
        <taxon>Mucorineae</taxon>
        <taxon>Rhizopodaceae</taxon>
        <taxon>Rhizopus</taxon>
    </lineage>
</organism>
<dbReference type="GO" id="GO:0141221">
    <property type="term" value="F:histone deacetylase activity, hydrolytic mechanism"/>
    <property type="evidence" value="ECO:0007669"/>
    <property type="project" value="UniProtKB-EC"/>
</dbReference>
<accession>A0A9P6XFY3</accession>
<feature type="compositionally biased region" description="Basic and acidic residues" evidence="11">
    <location>
        <begin position="216"/>
        <end position="232"/>
    </location>
</feature>
<evidence type="ECO:0000256" key="11">
    <source>
        <dbReference type="SAM" id="MobiDB-lite"/>
    </source>
</evidence>
<evidence type="ECO:0000256" key="7">
    <source>
        <dbReference type="ARBA" id="ARBA00023015"/>
    </source>
</evidence>
<dbReference type="GO" id="GO:0000118">
    <property type="term" value="C:histone deacetylase complex"/>
    <property type="evidence" value="ECO:0007669"/>
    <property type="project" value="TreeGrafter"/>
</dbReference>
<feature type="compositionally biased region" description="Acidic residues" evidence="11">
    <location>
        <begin position="30"/>
        <end position="41"/>
    </location>
</feature>
<comment type="similarity">
    <text evidence="2">Belongs to the histone deacetylase family. HD type 2 subfamily.</text>
</comment>
<comment type="caution">
    <text evidence="13">The sequence shown here is derived from an EMBL/GenBank/DDBJ whole genome shotgun (WGS) entry which is preliminary data.</text>
</comment>
<dbReference type="Proteomes" id="UP000716291">
    <property type="component" value="Unassembled WGS sequence"/>
</dbReference>
<dbReference type="EC" id="3.5.1.98" evidence="3"/>
<feature type="compositionally biased region" description="Polar residues" evidence="11">
    <location>
        <begin position="293"/>
        <end position="305"/>
    </location>
</feature>
<feature type="compositionally biased region" description="Basic and acidic residues" evidence="11">
    <location>
        <begin position="90"/>
        <end position="103"/>
    </location>
</feature>
<evidence type="ECO:0000256" key="9">
    <source>
        <dbReference type="ARBA" id="ARBA00023242"/>
    </source>
</evidence>
<feature type="region of interest" description="Disordered" evidence="11">
    <location>
        <begin position="30"/>
        <end position="232"/>
    </location>
</feature>
<feature type="compositionally biased region" description="Acidic residues" evidence="11">
    <location>
        <begin position="104"/>
        <end position="113"/>
    </location>
</feature>
<evidence type="ECO:0000256" key="1">
    <source>
        <dbReference type="ARBA" id="ARBA00004123"/>
    </source>
</evidence>
<dbReference type="OrthoDB" id="424012at2759"/>
<evidence type="ECO:0000256" key="2">
    <source>
        <dbReference type="ARBA" id="ARBA00007738"/>
    </source>
</evidence>
<proteinExistence type="inferred from homology"/>
<evidence type="ECO:0000256" key="3">
    <source>
        <dbReference type="ARBA" id="ARBA00012111"/>
    </source>
</evidence>
<evidence type="ECO:0000313" key="14">
    <source>
        <dbReference type="Proteomes" id="UP000716291"/>
    </source>
</evidence>
<dbReference type="Pfam" id="PF00850">
    <property type="entry name" value="Hist_deacetyl"/>
    <property type="match status" value="1"/>
</dbReference>
<sequence>MSLKFVAKRATDQPVYLAKETERTVVIVSDVEDETTASEDEISNKTKLDELETPEHAIQPEKEKRKEIVYITIDDDSTDDDMSDATTDPSSDHLHTIEDKLDDFSEVDEIQYSDDEKTDKKLEDIPKEQPDKFKKNSNENNVTGKGDATKPIADSLKNEIDKGKKHNSLYKEVTTKQIKENLKNKTNKDKEGGIKLTEHDSKDVSSKKKANSDGNIEIKENQEATRRLKNREKIEYTDELNSTRVNAIKRRKGSESDSEYMPKRKVKPSSVVPRPSSLPPKQLPPSSPAVRPTRSQKPTKKTASNAPVKDVSSYENISKRRLLMTGFVYDTVMSYHATPDPIEIHPEDPRRIYKIFSILEKHGLLAECVRIKSRRATREEITAIHSIIHYRKMRETTKFNKRSQYIDLEHIYDSIYLNSSSFESGLYAAGSLIALLEALVKDEIRNAFAIIRPPGHHADHDAPMGFCLFNNVAIATHYCMNKLGVKKTLIVDWDVHFGNGTQNIFSDNPNVLYISLHRYEDRTFYPADRKGSAEYTGHGKGRGTTVNIPWPCNGMTDADYMYAFREVVIPISMEFNPDLLIVSAGFDAAIDDPIGQCKVTPAGYAHMTHMLKSINNGKMAIALEGGYNLNSIALSALGCMNVLLGDSPPAIENGLVPKQECIDTIKLVKKT</sequence>
<dbReference type="InterPro" id="IPR023801">
    <property type="entry name" value="His_deacetylse_dom"/>
</dbReference>
<protein>
    <recommendedName>
        <fullName evidence="3">histone deacetylase</fullName>
        <ecNumber evidence="3">3.5.1.98</ecNumber>
    </recommendedName>
</protein>
<keyword evidence="8" id="KW-0804">Transcription</keyword>
<dbReference type="PRINTS" id="PR01270">
    <property type="entry name" value="HDASUPER"/>
</dbReference>
<feature type="compositionally biased region" description="Basic and acidic residues" evidence="11">
    <location>
        <begin position="114"/>
        <end position="137"/>
    </location>
</feature>
<keyword evidence="5" id="KW-0378">Hydrolase</keyword>
<dbReference type="PANTHER" id="PTHR10625:SF5">
    <property type="entry name" value="HISTONE DEACETYLASE"/>
    <property type="match status" value="1"/>
</dbReference>
<feature type="compositionally biased region" description="Acidic residues" evidence="11">
    <location>
        <begin position="73"/>
        <end position="83"/>
    </location>
</feature>
<feature type="compositionally biased region" description="Pro residues" evidence="11">
    <location>
        <begin position="276"/>
        <end position="287"/>
    </location>
</feature>
<dbReference type="Gene3D" id="3.40.800.20">
    <property type="entry name" value="Histone deacetylase domain"/>
    <property type="match status" value="1"/>
</dbReference>
<feature type="region of interest" description="Disordered" evidence="11">
    <location>
        <begin position="245"/>
        <end position="311"/>
    </location>
</feature>
<dbReference type="FunFam" id="3.40.800.20:FF:000005">
    <property type="entry name" value="histone deacetylase 6"/>
    <property type="match status" value="1"/>
</dbReference>
<name>A0A9P6XFY3_RHIOR</name>
<dbReference type="InterPro" id="IPR037138">
    <property type="entry name" value="His_deacetylse_dom_sf"/>
</dbReference>
<keyword evidence="4" id="KW-0678">Repressor</keyword>
<dbReference type="InterPro" id="IPR000286">
    <property type="entry name" value="HDACs"/>
</dbReference>
<feature type="domain" description="Histone deacetylase" evidence="12">
    <location>
        <begin position="345"/>
        <end position="641"/>
    </location>
</feature>
<feature type="compositionally biased region" description="Basic and acidic residues" evidence="11">
    <location>
        <begin position="173"/>
        <end position="206"/>
    </location>
</feature>
<feature type="compositionally biased region" description="Basic and acidic residues" evidence="11">
    <location>
        <begin position="42"/>
        <end position="68"/>
    </location>
</feature>
<keyword evidence="7" id="KW-0805">Transcription regulation</keyword>
<dbReference type="GO" id="GO:0040029">
    <property type="term" value="P:epigenetic regulation of gene expression"/>
    <property type="evidence" value="ECO:0007669"/>
    <property type="project" value="TreeGrafter"/>
</dbReference>
<evidence type="ECO:0000313" key="13">
    <source>
        <dbReference type="EMBL" id="KAG1312940.1"/>
    </source>
</evidence>
<keyword evidence="9" id="KW-0539">Nucleus</keyword>
<gene>
    <name evidence="13" type="ORF">G6F64_002637</name>
</gene>
<comment type="catalytic activity">
    <reaction evidence="10">
        <text>N(6)-acetyl-L-lysyl-[histone] + H2O = L-lysyl-[histone] + acetate</text>
        <dbReference type="Rhea" id="RHEA:58196"/>
        <dbReference type="Rhea" id="RHEA-COMP:9845"/>
        <dbReference type="Rhea" id="RHEA-COMP:11338"/>
        <dbReference type="ChEBI" id="CHEBI:15377"/>
        <dbReference type="ChEBI" id="CHEBI:29969"/>
        <dbReference type="ChEBI" id="CHEBI:30089"/>
        <dbReference type="ChEBI" id="CHEBI:61930"/>
        <dbReference type="EC" id="3.5.1.98"/>
    </reaction>
</comment>
<comment type="subcellular location">
    <subcellularLocation>
        <location evidence="1">Nucleus</location>
    </subcellularLocation>
</comment>
<dbReference type="InterPro" id="IPR023696">
    <property type="entry name" value="Ureohydrolase_dom_sf"/>
</dbReference>
<keyword evidence="14" id="KW-1185">Reference proteome</keyword>